<dbReference type="OMA" id="VVANHIN"/>
<feature type="compositionally biased region" description="Basic and acidic residues" evidence="7">
    <location>
        <begin position="104"/>
        <end position="115"/>
    </location>
</feature>
<dbReference type="GO" id="GO:0030130">
    <property type="term" value="C:clathrin coat of trans-Golgi network vesicle"/>
    <property type="evidence" value="ECO:0007669"/>
    <property type="project" value="InterPro"/>
</dbReference>
<comment type="subcellular location">
    <subcellularLocation>
        <location evidence="1 6">Cytoplasmic vesicle membrane</location>
        <topology evidence="1 6">Peripheral membrane protein</topology>
        <orientation evidence="1 6">Cytoplasmic side</orientation>
    </subcellularLocation>
    <subcellularLocation>
        <location evidence="6">Membrane</location>
        <location evidence="6">Coated pit</location>
        <topology evidence="6">Peripheral membrane protein</topology>
        <orientation evidence="6">Cytoplasmic side</orientation>
    </subcellularLocation>
    <text evidence="6">Cytoplasmic face of coated pits and vesicles.</text>
</comment>
<dbReference type="InParanoid" id="C5LP15"/>
<dbReference type="GO" id="GO:0005198">
    <property type="term" value="F:structural molecule activity"/>
    <property type="evidence" value="ECO:0007669"/>
    <property type="project" value="InterPro"/>
</dbReference>
<name>C5LP15_PERM5</name>
<dbReference type="GO" id="GO:0006886">
    <property type="term" value="P:intracellular protein transport"/>
    <property type="evidence" value="ECO:0007669"/>
    <property type="project" value="InterPro"/>
</dbReference>
<evidence type="ECO:0000256" key="1">
    <source>
        <dbReference type="ARBA" id="ARBA00004180"/>
    </source>
</evidence>
<dbReference type="GO" id="GO:0016192">
    <property type="term" value="P:vesicle-mediated transport"/>
    <property type="evidence" value="ECO:0007669"/>
    <property type="project" value="InterPro"/>
</dbReference>
<comment type="similarity">
    <text evidence="2 6">Belongs to the clathrin light chain family.</text>
</comment>
<dbReference type="GO" id="GO:0030132">
    <property type="term" value="C:clathrin coat of coated pit"/>
    <property type="evidence" value="ECO:0007669"/>
    <property type="project" value="InterPro"/>
</dbReference>
<dbReference type="RefSeq" id="XP_002768810.1">
    <property type="nucleotide sequence ID" value="XM_002768764.1"/>
</dbReference>
<evidence type="ECO:0000256" key="3">
    <source>
        <dbReference type="ARBA" id="ARBA00023136"/>
    </source>
</evidence>
<feature type="compositionally biased region" description="Pro residues" evidence="7">
    <location>
        <begin position="28"/>
        <end position="41"/>
    </location>
</feature>
<feature type="compositionally biased region" description="Polar residues" evidence="7">
    <location>
        <begin position="181"/>
        <end position="192"/>
    </location>
</feature>
<organism evidence="9">
    <name type="scientific">Perkinsus marinus (strain ATCC 50983 / TXsc)</name>
    <dbReference type="NCBI Taxonomy" id="423536"/>
    <lineage>
        <taxon>Eukaryota</taxon>
        <taxon>Sar</taxon>
        <taxon>Alveolata</taxon>
        <taxon>Perkinsozoa</taxon>
        <taxon>Perkinsea</taxon>
        <taxon>Perkinsida</taxon>
        <taxon>Perkinsidae</taxon>
        <taxon>Perkinsus</taxon>
    </lineage>
</organism>
<keyword evidence="4 6" id="KW-0168">Coated pit</keyword>
<sequence>MSDDLLQFTATSEQPVIAAPASSQSAVAPPPPPPSSSPPSTPVLSTASPVASSASAAVAPSPKAYDGAATGVDLVQSPTEDLPTTINGSDKERCSSVDSYTELSRSEEEKKTSLRAKAQENIKSFYTNRAAKIEENRKDQLQAEKEFIDRMNQMDTTATASNPWSVVANHINFYKDPASSVAATTSNGSNKTSSERAAHKEREGQKDGGNQTRMKQLLQDLRKNGLNVNHHTTAGVGA</sequence>
<dbReference type="GeneID" id="9040054"/>
<reference evidence="8 9" key="1">
    <citation type="submission" date="2008-07" db="EMBL/GenBank/DDBJ databases">
        <authorList>
            <person name="El-Sayed N."/>
            <person name="Caler E."/>
            <person name="Inman J."/>
            <person name="Amedeo P."/>
            <person name="Hass B."/>
            <person name="Wortman J."/>
        </authorList>
    </citation>
    <scope>NUCLEOTIDE SEQUENCE [LARGE SCALE GENOMIC DNA]</scope>
    <source>
        <strain evidence="9">ATCC 50983 / TXsc</strain>
    </source>
</reference>
<dbReference type="EMBL" id="GG683929">
    <property type="protein sequence ID" value="EER01528.1"/>
    <property type="molecule type" value="Genomic_DNA"/>
</dbReference>
<evidence type="ECO:0000256" key="7">
    <source>
        <dbReference type="SAM" id="MobiDB-lite"/>
    </source>
</evidence>
<feature type="compositionally biased region" description="Low complexity" evidence="7">
    <location>
        <begin position="42"/>
        <end position="62"/>
    </location>
</feature>
<feature type="region of interest" description="Disordered" evidence="7">
    <location>
        <begin position="1"/>
        <end position="115"/>
    </location>
</feature>
<keyword evidence="5 6" id="KW-0968">Cytoplasmic vesicle</keyword>
<evidence type="ECO:0000313" key="8">
    <source>
        <dbReference type="EMBL" id="EER01528.1"/>
    </source>
</evidence>
<keyword evidence="3 6" id="KW-0472">Membrane</keyword>
<dbReference type="AlphaFoldDB" id="C5LP15"/>
<dbReference type="InterPro" id="IPR000996">
    <property type="entry name" value="Clathrin_L-chain"/>
</dbReference>
<evidence type="ECO:0000256" key="6">
    <source>
        <dbReference type="RuleBase" id="RU363137"/>
    </source>
</evidence>
<evidence type="ECO:0000256" key="2">
    <source>
        <dbReference type="ARBA" id="ARBA00005263"/>
    </source>
</evidence>
<evidence type="ECO:0000313" key="9">
    <source>
        <dbReference type="Proteomes" id="UP000007800"/>
    </source>
</evidence>
<evidence type="ECO:0000256" key="4">
    <source>
        <dbReference type="ARBA" id="ARBA00023176"/>
    </source>
</evidence>
<proteinExistence type="inferred from homology"/>
<gene>
    <name evidence="8" type="ORF">Pmar_PMAR026676</name>
</gene>
<protein>
    <recommendedName>
        <fullName evidence="6">Clathrin light chain</fullName>
    </recommendedName>
</protein>
<accession>C5LP15</accession>
<feature type="compositionally biased region" description="Basic and acidic residues" evidence="7">
    <location>
        <begin position="193"/>
        <end position="206"/>
    </location>
</feature>
<dbReference type="Proteomes" id="UP000007800">
    <property type="component" value="Unassembled WGS sequence"/>
</dbReference>
<comment type="function">
    <text evidence="6">Clathrin is the major protein of the polyhedral coat of coated pits and vesicles.</text>
</comment>
<keyword evidence="9" id="KW-1185">Reference proteome</keyword>
<dbReference type="Pfam" id="PF01086">
    <property type="entry name" value="Clathrin_lg_ch"/>
    <property type="match status" value="1"/>
</dbReference>
<feature type="compositionally biased region" description="Polar residues" evidence="7">
    <location>
        <begin position="76"/>
        <end position="88"/>
    </location>
</feature>
<feature type="region of interest" description="Disordered" evidence="7">
    <location>
        <begin position="180"/>
        <end position="238"/>
    </location>
</feature>
<dbReference type="OrthoDB" id="442542at2759"/>
<evidence type="ECO:0000256" key="5">
    <source>
        <dbReference type="ARBA" id="ARBA00023329"/>
    </source>
</evidence>
<feature type="compositionally biased region" description="Low complexity" evidence="7">
    <location>
        <begin position="15"/>
        <end position="27"/>
    </location>
</feature>